<protein>
    <recommendedName>
        <fullName evidence="2">DUF7282 domain-containing protein</fullName>
    </recommendedName>
</protein>
<feature type="signal peptide" evidence="1">
    <location>
        <begin position="1"/>
        <end position="19"/>
    </location>
</feature>
<organism evidence="3 4">
    <name type="scientific">Congregibacter brevis</name>
    <dbReference type="NCBI Taxonomy" id="3081201"/>
    <lineage>
        <taxon>Bacteria</taxon>
        <taxon>Pseudomonadati</taxon>
        <taxon>Pseudomonadota</taxon>
        <taxon>Gammaproteobacteria</taxon>
        <taxon>Cellvibrionales</taxon>
        <taxon>Halieaceae</taxon>
        <taxon>Congregibacter</taxon>
    </lineage>
</organism>
<sequence length="148" mass="16066">MKKLIALFAVLCLGSVSHAQEPAASAFSMGNGEKNWIQTDGATRVGNVLSYPEVQIDGNGWLVIHPFESGAPNGDKYVAATYLESGMNKDVEIEVHKGVESGEMFIVMLHRDLNENGVLDFVFIDDTNVMDRAVFEGTRMIGHAVPAP</sequence>
<evidence type="ECO:0000256" key="1">
    <source>
        <dbReference type="SAM" id="SignalP"/>
    </source>
</evidence>
<feature type="domain" description="DUF7282" evidence="2">
    <location>
        <begin position="39"/>
        <end position="126"/>
    </location>
</feature>
<evidence type="ECO:0000313" key="3">
    <source>
        <dbReference type="EMBL" id="WOJ96337.1"/>
    </source>
</evidence>
<accession>A0ABZ0IA01</accession>
<evidence type="ECO:0000259" key="2">
    <source>
        <dbReference type="Pfam" id="PF23951"/>
    </source>
</evidence>
<proteinExistence type="predicted"/>
<feature type="chain" id="PRO_5045269627" description="DUF7282 domain-containing protein" evidence="1">
    <location>
        <begin position="20"/>
        <end position="148"/>
    </location>
</feature>
<dbReference type="Pfam" id="PF23951">
    <property type="entry name" value="DUF7282"/>
    <property type="match status" value="1"/>
</dbReference>
<dbReference type="InterPro" id="IPR055706">
    <property type="entry name" value="Slg1/2_DUF7282"/>
</dbReference>
<keyword evidence="1" id="KW-0732">Signal</keyword>
<dbReference type="RefSeq" id="WP_407327017.1">
    <property type="nucleotide sequence ID" value="NZ_CP136865.1"/>
</dbReference>
<reference evidence="3 4" key="1">
    <citation type="submission" date="2023-10" db="EMBL/GenBank/DDBJ databases">
        <title>Two novel species belonging to the OM43/NOR5 clade.</title>
        <authorList>
            <person name="Park M."/>
        </authorList>
    </citation>
    <scope>NUCLEOTIDE SEQUENCE [LARGE SCALE GENOMIC DNA]</scope>
    <source>
        <strain evidence="3 4">IMCC45268</strain>
    </source>
</reference>
<evidence type="ECO:0000313" key="4">
    <source>
        <dbReference type="Proteomes" id="UP001626549"/>
    </source>
</evidence>
<name>A0ABZ0IA01_9GAMM</name>
<keyword evidence="4" id="KW-1185">Reference proteome</keyword>
<dbReference type="EMBL" id="CP136865">
    <property type="protein sequence ID" value="WOJ96337.1"/>
    <property type="molecule type" value="Genomic_DNA"/>
</dbReference>
<gene>
    <name evidence="3" type="ORF">R0137_13920</name>
</gene>
<dbReference type="Proteomes" id="UP001626549">
    <property type="component" value="Chromosome"/>
</dbReference>